<dbReference type="Pfam" id="PF13571">
    <property type="entry name" value="DUF4133"/>
    <property type="match status" value="1"/>
</dbReference>
<keyword evidence="1" id="KW-0472">Membrane</keyword>
<keyword evidence="1" id="KW-1133">Transmembrane helix</keyword>
<name>A0AAJ5WD58_9SPHI</name>
<gene>
    <name evidence="2" type="ORF">P0Y49_09400</name>
</gene>
<evidence type="ECO:0000313" key="3">
    <source>
        <dbReference type="Proteomes" id="UP001214530"/>
    </source>
</evidence>
<protein>
    <submittedName>
        <fullName evidence="2">DUF4133 domain-containing protein</fullName>
    </submittedName>
</protein>
<feature type="transmembrane region" description="Helical" evidence="1">
    <location>
        <begin position="52"/>
        <end position="72"/>
    </location>
</feature>
<feature type="transmembrane region" description="Helical" evidence="1">
    <location>
        <begin position="25"/>
        <end position="46"/>
    </location>
</feature>
<keyword evidence="1" id="KW-0812">Transmembrane</keyword>
<accession>A0AAJ5WD58</accession>
<sequence length="111" mass="12383">MTNSVYQINKGINQSIQFKGLRAQYIWYLGGGIIVLLILFAFMYIIGLPPYICIATIAAIGTFLGTQIYAMSNKYGEHGLMKAMARKMVPKSIKVTSRKVFIKPNSSVQTK</sequence>
<proteinExistence type="predicted"/>
<dbReference type="Proteomes" id="UP001214530">
    <property type="component" value="Chromosome"/>
</dbReference>
<organism evidence="2 3">
    <name type="scientific">Candidatus Pedobacter colombiensis</name>
    <dbReference type="NCBI Taxonomy" id="3121371"/>
    <lineage>
        <taxon>Bacteria</taxon>
        <taxon>Pseudomonadati</taxon>
        <taxon>Bacteroidota</taxon>
        <taxon>Sphingobacteriia</taxon>
        <taxon>Sphingobacteriales</taxon>
        <taxon>Sphingobacteriaceae</taxon>
        <taxon>Pedobacter</taxon>
    </lineage>
</organism>
<dbReference type="AlphaFoldDB" id="A0AAJ5WD58"/>
<reference evidence="2" key="1">
    <citation type="submission" date="2023-03" db="EMBL/GenBank/DDBJ databases">
        <title>Andean soil-derived lignocellulolytic bacterial consortium as a source of novel taxa and putative plastic-active enzymes.</title>
        <authorList>
            <person name="Diaz-Garcia L."/>
            <person name="Chuvochina M."/>
            <person name="Feuerriegel G."/>
            <person name="Bunk B."/>
            <person name="Sproer C."/>
            <person name="Streit W.R."/>
            <person name="Rodriguez L.M."/>
            <person name="Overmann J."/>
            <person name="Jimenez D.J."/>
        </authorList>
    </citation>
    <scope>NUCLEOTIDE SEQUENCE</scope>
    <source>
        <strain evidence="2">MAG 3858</strain>
    </source>
</reference>
<dbReference type="EMBL" id="CP119313">
    <property type="protein sequence ID" value="WEK21355.1"/>
    <property type="molecule type" value="Genomic_DNA"/>
</dbReference>
<evidence type="ECO:0000256" key="1">
    <source>
        <dbReference type="SAM" id="Phobius"/>
    </source>
</evidence>
<dbReference type="InterPro" id="IPR025407">
    <property type="entry name" value="DUF4133"/>
</dbReference>
<evidence type="ECO:0000313" key="2">
    <source>
        <dbReference type="EMBL" id="WEK21355.1"/>
    </source>
</evidence>